<proteinExistence type="predicted"/>
<evidence type="ECO:0000313" key="2">
    <source>
        <dbReference type="EMBL" id="GAA2227071.1"/>
    </source>
</evidence>
<comment type="caution">
    <text evidence="2">The sequence shown here is derived from an EMBL/GenBank/DDBJ whole genome shotgun (WGS) entry which is preliminary data.</text>
</comment>
<gene>
    <name evidence="2" type="ORF">GCM10009851_08980</name>
</gene>
<dbReference type="RefSeq" id="WP_259478169.1">
    <property type="nucleotide sequence ID" value="NZ_BAAAQY010000002.1"/>
</dbReference>
<dbReference type="EMBL" id="BAAAQY010000002">
    <property type="protein sequence ID" value="GAA2227071.1"/>
    <property type="molecule type" value="Genomic_DNA"/>
</dbReference>
<sequence length="205" mass="21630">MARNADPATGNAVYFAALGIIGAGSTILALSHATQSEAIDRLTTILGLVVGSLAIYGLAVGLISAWSWSAARAVATETPDAVIVRAGASPHLRRLLDEDRTMRSVLAARRPLGRYFLLVVTPDGLQVRHGGREPADAVMDAASVVSVTAGTTREGLWTLRALWLAIVVDGQAREFPVVMWARFGVFSASSAVVETAARRVRLALV</sequence>
<keyword evidence="1" id="KW-0472">Membrane</keyword>
<evidence type="ECO:0000256" key="1">
    <source>
        <dbReference type="SAM" id="Phobius"/>
    </source>
</evidence>
<keyword evidence="1" id="KW-1133">Transmembrane helix</keyword>
<reference evidence="2 3" key="1">
    <citation type="journal article" date="2019" name="Int. J. Syst. Evol. Microbiol.">
        <title>The Global Catalogue of Microorganisms (GCM) 10K type strain sequencing project: providing services to taxonomists for standard genome sequencing and annotation.</title>
        <authorList>
            <consortium name="The Broad Institute Genomics Platform"/>
            <consortium name="The Broad Institute Genome Sequencing Center for Infectious Disease"/>
            <person name="Wu L."/>
            <person name="Ma J."/>
        </authorList>
    </citation>
    <scope>NUCLEOTIDE SEQUENCE [LARGE SCALE GENOMIC DNA]</scope>
    <source>
        <strain evidence="2 3">JCM 16117</strain>
    </source>
</reference>
<feature type="transmembrane region" description="Helical" evidence="1">
    <location>
        <begin position="45"/>
        <end position="68"/>
    </location>
</feature>
<protein>
    <submittedName>
        <fullName evidence="2">Uncharacterized protein</fullName>
    </submittedName>
</protein>
<evidence type="ECO:0000313" key="3">
    <source>
        <dbReference type="Proteomes" id="UP001500929"/>
    </source>
</evidence>
<keyword evidence="3" id="KW-1185">Reference proteome</keyword>
<name>A0ABN3DBZ6_9MICO</name>
<keyword evidence="1" id="KW-0812">Transmembrane</keyword>
<organism evidence="2 3">
    <name type="scientific">Herbiconiux moechotypicola</name>
    <dbReference type="NCBI Taxonomy" id="637393"/>
    <lineage>
        <taxon>Bacteria</taxon>
        <taxon>Bacillati</taxon>
        <taxon>Actinomycetota</taxon>
        <taxon>Actinomycetes</taxon>
        <taxon>Micrococcales</taxon>
        <taxon>Microbacteriaceae</taxon>
        <taxon>Herbiconiux</taxon>
    </lineage>
</organism>
<dbReference type="Proteomes" id="UP001500929">
    <property type="component" value="Unassembled WGS sequence"/>
</dbReference>
<accession>A0ABN3DBZ6</accession>
<feature type="transmembrane region" description="Helical" evidence="1">
    <location>
        <begin position="12"/>
        <end position="33"/>
    </location>
</feature>